<dbReference type="InterPro" id="IPR044516">
    <property type="entry name" value="UXS-like"/>
</dbReference>
<dbReference type="OrthoDB" id="9811743at2"/>
<dbReference type="GO" id="GO:0048040">
    <property type="term" value="F:UDP-glucuronate decarboxylase activity"/>
    <property type="evidence" value="ECO:0007669"/>
    <property type="project" value="TreeGrafter"/>
</dbReference>
<accession>A0A078KR21</accession>
<dbReference type="PANTHER" id="PTHR43078:SF6">
    <property type="entry name" value="UDP-GLUCURONIC ACID DECARBOXYLASE 1"/>
    <property type="match status" value="1"/>
</dbReference>
<dbReference type="SUPFAM" id="SSF51735">
    <property type="entry name" value="NAD(P)-binding Rossmann-fold domains"/>
    <property type="match status" value="1"/>
</dbReference>
<keyword evidence="4" id="KW-0456">Lyase</keyword>
<dbReference type="PATRIC" id="fig|29343.3.peg.1931"/>
<evidence type="ECO:0000256" key="4">
    <source>
        <dbReference type="ARBA" id="ARBA00023239"/>
    </source>
</evidence>
<evidence type="ECO:0000256" key="1">
    <source>
        <dbReference type="ARBA" id="ARBA00001911"/>
    </source>
</evidence>
<keyword evidence="3" id="KW-0520">NAD</keyword>
<dbReference type="EMBL" id="LM995447">
    <property type="protein sequence ID" value="CDZ24937.1"/>
    <property type="molecule type" value="Genomic_DNA"/>
</dbReference>
<reference evidence="7" key="1">
    <citation type="submission" date="2014-07" db="EMBL/GenBank/DDBJ databases">
        <authorList>
            <person name="Wibberg D."/>
        </authorList>
    </citation>
    <scope>NUCLEOTIDE SEQUENCE [LARGE SCALE GENOMIC DNA]</scope>
    <source>
        <strain evidence="7">DG5</strain>
    </source>
</reference>
<dbReference type="PANTHER" id="PTHR43078">
    <property type="entry name" value="UDP-GLUCURONIC ACID DECARBOXYLASE-RELATED"/>
    <property type="match status" value="1"/>
</dbReference>
<dbReference type="GO" id="GO:0070403">
    <property type="term" value="F:NAD+ binding"/>
    <property type="evidence" value="ECO:0007669"/>
    <property type="project" value="InterPro"/>
</dbReference>
<protein>
    <submittedName>
        <fullName evidence="6">NAD-dependent epimerase/dehydratase</fullName>
    </submittedName>
</protein>
<dbReference type="Proteomes" id="UP000032431">
    <property type="component" value="Chromosome I"/>
</dbReference>
<dbReference type="Gene3D" id="3.40.50.720">
    <property type="entry name" value="NAD(P)-binding Rossmann-like Domain"/>
    <property type="match status" value="1"/>
</dbReference>
<evidence type="ECO:0000313" key="7">
    <source>
        <dbReference type="Proteomes" id="UP000032431"/>
    </source>
</evidence>
<dbReference type="GO" id="GO:0005737">
    <property type="term" value="C:cytoplasm"/>
    <property type="evidence" value="ECO:0007669"/>
    <property type="project" value="TreeGrafter"/>
</dbReference>
<dbReference type="KEGG" id="ccel:CCDG5_1839"/>
<feature type="domain" description="NAD-dependent epimerase/dehydratase" evidence="5">
    <location>
        <begin position="34"/>
        <end position="277"/>
    </location>
</feature>
<dbReference type="STRING" id="29343.CCDG5_1839"/>
<sequence>MQELNFSDKIMLEDFKNIAKSPLPWDKLRGVSLLVTGATGLIGSTLVKALAYCNSIGLTDVKILCLVRNREKALKVFEEIKDANIEFIVQDISEPVSYDGKIDYIVHGASQTSSKMFVTSPVETIMTAVNGTKNMLELAAAKKVKGFVYLSSMEAYGVFGGDEAPKKETDMGYINPLDVRSSYPESKRMCESLCKAYQSEMGVPARIARLVQTFGPGVSKSDNRVFAQFARSVINGEDIILHTKGETKRKYLYTSDAVTGILLLLLNGADGEAYNIANPDSFISIYDMACLVASLDKTGKVKVRIEIEDISKYGYAPTLIMNLSTEKIEALGWKANVSLKDAFIRMIESMKNQD</sequence>
<dbReference type="GO" id="GO:0042732">
    <property type="term" value="P:D-xylose metabolic process"/>
    <property type="evidence" value="ECO:0007669"/>
    <property type="project" value="InterPro"/>
</dbReference>
<name>A0A078KR21_9FIRM</name>
<dbReference type="InterPro" id="IPR036291">
    <property type="entry name" value="NAD(P)-bd_dom_sf"/>
</dbReference>
<evidence type="ECO:0000256" key="2">
    <source>
        <dbReference type="ARBA" id="ARBA00022793"/>
    </source>
</evidence>
<dbReference type="Pfam" id="PF01370">
    <property type="entry name" value="Epimerase"/>
    <property type="match status" value="1"/>
</dbReference>
<comment type="cofactor">
    <cofactor evidence="1">
        <name>NAD(+)</name>
        <dbReference type="ChEBI" id="CHEBI:57540"/>
    </cofactor>
</comment>
<keyword evidence="7" id="KW-1185">Reference proteome</keyword>
<gene>
    <name evidence="6" type="ORF">CCDG5_1839</name>
</gene>
<keyword evidence="2" id="KW-0210">Decarboxylase</keyword>
<evidence type="ECO:0000256" key="3">
    <source>
        <dbReference type="ARBA" id="ARBA00023027"/>
    </source>
</evidence>
<organism evidence="6 7">
    <name type="scientific">[Clostridium] cellulosi</name>
    <dbReference type="NCBI Taxonomy" id="29343"/>
    <lineage>
        <taxon>Bacteria</taxon>
        <taxon>Bacillati</taxon>
        <taxon>Bacillota</taxon>
        <taxon>Clostridia</taxon>
        <taxon>Eubacteriales</taxon>
        <taxon>Oscillospiraceae</taxon>
        <taxon>Oscillospiraceae incertae sedis</taxon>
    </lineage>
</organism>
<evidence type="ECO:0000259" key="5">
    <source>
        <dbReference type="Pfam" id="PF01370"/>
    </source>
</evidence>
<dbReference type="HOGENOM" id="CLU_007383_4_0_9"/>
<proteinExistence type="predicted"/>
<dbReference type="AlphaFoldDB" id="A0A078KR21"/>
<dbReference type="InterPro" id="IPR001509">
    <property type="entry name" value="Epimerase_deHydtase"/>
</dbReference>
<evidence type="ECO:0000313" key="6">
    <source>
        <dbReference type="EMBL" id="CDZ24937.1"/>
    </source>
</evidence>